<dbReference type="RefSeq" id="WP_206087523.1">
    <property type="nucleotide sequence ID" value="NZ_CP065053.1"/>
</dbReference>
<keyword evidence="1" id="KW-0808">Transferase</keyword>
<dbReference type="SUPFAM" id="SSF53901">
    <property type="entry name" value="Thiolase-like"/>
    <property type="match status" value="1"/>
</dbReference>
<dbReference type="Proteomes" id="UP000662888">
    <property type="component" value="Chromosome"/>
</dbReference>
<name>A0AA49A5W8_9BURK</name>
<dbReference type="InterPro" id="IPR000794">
    <property type="entry name" value="Beta-ketoacyl_synthase"/>
</dbReference>
<evidence type="ECO:0000313" key="4">
    <source>
        <dbReference type="Proteomes" id="UP000662888"/>
    </source>
</evidence>
<keyword evidence="4" id="KW-1185">Reference proteome</keyword>
<dbReference type="Gene3D" id="3.40.47.10">
    <property type="match status" value="1"/>
</dbReference>
<dbReference type="PANTHER" id="PTHR11712">
    <property type="entry name" value="POLYKETIDE SYNTHASE-RELATED"/>
    <property type="match status" value="1"/>
</dbReference>
<organism evidence="3 4">
    <name type="scientific">Massilia antarctica</name>
    <dbReference type="NCBI Taxonomy" id="2765360"/>
    <lineage>
        <taxon>Bacteria</taxon>
        <taxon>Pseudomonadati</taxon>
        <taxon>Pseudomonadota</taxon>
        <taxon>Betaproteobacteria</taxon>
        <taxon>Burkholderiales</taxon>
        <taxon>Oxalobacteraceae</taxon>
        <taxon>Telluria group</taxon>
        <taxon>Massilia</taxon>
    </lineage>
</organism>
<accession>A0AA49A5W8</accession>
<evidence type="ECO:0000256" key="1">
    <source>
        <dbReference type="ARBA" id="ARBA00022679"/>
    </source>
</evidence>
<gene>
    <name evidence="3" type="ORF">IV454_20130</name>
</gene>
<feature type="domain" description="Beta-ketoacyl synthase-like N-terminal" evidence="2">
    <location>
        <begin position="3"/>
        <end position="233"/>
    </location>
</feature>
<dbReference type="Pfam" id="PF00109">
    <property type="entry name" value="ketoacyl-synt"/>
    <property type="match status" value="1"/>
</dbReference>
<proteinExistence type="predicted"/>
<dbReference type="InterPro" id="IPR014030">
    <property type="entry name" value="Ketoacyl_synth_N"/>
</dbReference>
<reference evidence="3 4" key="1">
    <citation type="submission" date="2020-11" db="EMBL/GenBank/DDBJ databases">
        <authorList>
            <person name="Sun Q."/>
        </authorList>
    </citation>
    <scope>NUCLEOTIDE SEQUENCE [LARGE SCALE GENOMIC DNA]</scope>
    <source>
        <strain evidence="3 4">P8398</strain>
    </source>
</reference>
<protein>
    <recommendedName>
        <fullName evidence="2">Beta-ketoacyl synthase-like N-terminal domain-containing protein</fullName>
    </recommendedName>
</protein>
<dbReference type="InterPro" id="IPR016039">
    <property type="entry name" value="Thiolase-like"/>
</dbReference>
<dbReference type="EMBL" id="CP065053">
    <property type="protein sequence ID" value="QPI47868.1"/>
    <property type="molecule type" value="Genomic_DNA"/>
</dbReference>
<evidence type="ECO:0000313" key="3">
    <source>
        <dbReference type="EMBL" id="QPI47868.1"/>
    </source>
</evidence>
<evidence type="ECO:0000259" key="2">
    <source>
        <dbReference type="Pfam" id="PF00109"/>
    </source>
</evidence>
<sequence length="343" mass="35151">MRQVFVSGAAAVSAFGFDWRELAGAVIGGRNGFAPGSQLSATHGPVMAAEVPAIPADIDVDARARKLMAHPARLAAVALRLALDDARWPATQREQAALYLGVGASGCAMIELTRMLAASIVDHEFSLERFGGAGLAACNPLFAFQLMNNFTLCHGAILNGTGGPNGAFYSRGTGTVAALAEAHWLVQSGECDTALAGGADSALHPVTWTQLDAAGYPARGFVPAEGAGLLALSASADGALATLDAVSFHSARAWERNADLLLNEAPDDTLIVLAPWGSEARTRLGNHDALDVGLCLGDALAAAPALAWCVALDLIRTGRCRRAIVISSGIDGGLGVARFGSAA</sequence>
<dbReference type="PANTHER" id="PTHR11712:SF336">
    <property type="entry name" value="3-OXOACYL-[ACYL-CARRIER-PROTEIN] SYNTHASE, MITOCHONDRIAL"/>
    <property type="match status" value="1"/>
</dbReference>